<dbReference type="CDD" id="cd00515">
    <property type="entry name" value="HAM1"/>
    <property type="match status" value="1"/>
</dbReference>
<dbReference type="NCBIfam" id="TIGR00042">
    <property type="entry name" value="RdgB/HAM1 family non-canonical purine NTP pyrophosphatase"/>
    <property type="match status" value="1"/>
</dbReference>
<evidence type="ECO:0000256" key="1">
    <source>
        <dbReference type="ARBA" id="ARBA00004496"/>
    </source>
</evidence>
<gene>
    <name evidence="15" type="ORF">Cvel_12942</name>
</gene>
<accession>A0A0G4IC67</accession>
<feature type="binding site" evidence="13">
    <location>
        <begin position="148"/>
        <end position="151"/>
    </location>
    <ligand>
        <name>ITP</name>
        <dbReference type="ChEBI" id="CHEBI:61402"/>
    </ligand>
</feature>
<protein>
    <recommendedName>
        <fullName evidence="13">Inosine triphosphate pyrophosphatase</fullName>
        <shortName evidence="13">ITPase</shortName>
        <shortName evidence="13">Inosine triphosphatase</shortName>
        <ecNumber evidence="13">3.6.1.66</ecNumber>
    </recommendedName>
    <alternativeName>
        <fullName evidence="13">Non-canonical purine NTP pyrophosphatase</fullName>
    </alternativeName>
    <alternativeName>
        <fullName evidence="13">Non-standard purine NTP pyrophosphatase</fullName>
    </alternativeName>
    <alternativeName>
        <fullName evidence="13">Nucleoside-triphosphate diphosphatase</fullName>
    </alternativeName>
    <alternativeName>
        <fullName evidence="13">Nucleoside-triphosphate pyrophosphatase</fullName>
        <shortName evidence="13">NTPase</shortName>
    </alternativeName>
    <alternativeName>
        <fullName evidence="13">XTP/dITP diphosphatase</fullName>
    </alternativeName>
</protein>
<dbReference type="AlphaFoldDB" id="A0A0G4IC67"/>
<keyword evidence="8 13" id="KW-0546">Nucleotide metabolism</keyword>
<comment type="function">
    <text evidence="13">Pyrophosphatase that hydrolyzes non-canonical purine nucleotides such as inosine triphosphate (ITP), deoxyinosine triphosphate (dITP) or xanthosine 5'-triphosphate (XTP) to their respective monophosphate derivatives. The enzyme does not distinguish between the deoxy- and ribose forms. Probably excludes non-canonical purines from RNA and DNA precursor pools, thus preventing their incorporation into RNA and DNA and avoiding chromosomal lesions.</text>
</comment>
<feature type="binding site" evidence="13">
    <location>
        <begin position="72"/>
        <end position="73"/>
    </location>
    <ligand>
        <name>ITP</name>
        <dbReference type="ChEBI" id="CHEBI:61402"/>
    </ligand>
</feature>
<dbReference type="FunFam" id="3.90.950.10:FF:000003">
    <property type="entry name" value="Inosine triphosphate pyrophosphatase"/>
    <property type="match status" value="1"/>
</dbReference>
<dbReference type="Pfam" id="PF01725">
    <property type="entry name" value="Ham1p_like"/>
    <property type="match status" value="1"/>
</dbReference>
<comment type="catalytic activity">
    <reaction evidence="13">
        <text>XTP + H2O = XMP + diphosphate + H(+)</text>
        <dbReference type="Rhea" id="RHEA:28610"/>
        <dbReference type="ChEBI" id="CHEBI:15377"/>
        <dbReference type="ChEBI" id="CHEBI:15378"/>
        <dbReference type="ChEBI" id="CHEBI:33019"/>
        <dbReference type="ChEBI" id="CHEBI:57464"/>
        <dbReference type="ChEBI" id="CHEBI:61314"/>
        <dbReference type="EC" id="3.6.1.66"/>
    </reaction>
</comment>
<comment type="catalytic activity">
    <reaction evidence="12">
        <text>N(6)-hydroxy-dATP + H2O = N(6)-hydroxy-dAMP + diphosphate + H(+)</text>
        <dbReference type="Rhea" id="RHEA:83971"/>
        <dbReference type="ChEBI" id="CHEBI:15377"/>
        <dbReference type="ChEBI" id="CHEBI:15378"/>
        <dbReference type="ChEBI" id="CHEBI:33019"/>
        <dbReference type="ChEBI" id="CHEBI:233529"/>
        <dbReference type="ChEBI" id="CHEBI:233530"/>
    </reaction>
    <physiologicalReaction direction="left-to-right" evidence="12">
        <dbReference type="Rhea" id="RHEA:83972"/>
    </physiologicalReaction>
</comment>
<comment type="catalytic activity">
    <reaction evidence="10">
        <text>ITP + H2O = IMP + diphosphate + H(+)</text>
        <dbReference type="Rhea" id="RHEA:29399"/>
        <dbReference type="ChEBI" id="CHEBI:15377"/>
        <dbReference type="ChEBI" id="CHEBI:15378"/>
        <dbReference type="ChEBI" id="CHEBI:33019"/>
        <dbReference type="ChEBI" id="CHEBI:58053"/>
        <dbReference type="ChEBI" id="CHEBI:61402"/>
        <dbReference type="EC" id="3.6.1.66"/>
    </reaction>
    <physiologicalReaction direction="left-to-right" evidence="10">
        <dbReference type="Rhea" id="RHEA:29400"/>
    </physiologicalReaction>
</comment>
<dbReference type="Gene3D" id="3.90.950.10">
    <property type="match status" value="1"/>
</dbReference>
<feature type="binding site" evidence="13">
    <location>
        <begin position="176"/>
        <end position="177"/>
    </location>
    <ligand>
        <name>ITP</name>
        <dbReference type="ChEBI" id="CHEBI:61402"/>
    </ligand>
</feature>
<evidence type="ECO:0000256" key="6">
    <source>
        <dbReference type="ARBA" id="ARBA00022801"/>
    </source>
</evidence>
<evidence type="ECO:0000256" key="12">
    <source>
        <dbReference type="ARBA" id="ARBA00093271"/>
    </source>
</evidence>
<comment type="cofactor">
    <cofactor evidence="13">
        <name>Mg(2+)</name>
        <dbReference type="ChEBI" id="CHEBI:18420"/>
    </cofactor>
    <cofactor evidence="13">
        <name>Mn(2+)</name>
        <dbReference type="ChEBI" id="CHEBI:29035"/>
    </cofactor>
    <text evidence="13">Binds 1 divalent metal cation per subunit; can use either Mg(2+) or Mn(2+).</text>
</comment>
<feature type="binding site" evidence="13">
    <location>
        <begin position="16"/>
        <end position="21"/>
    </location>
    <ligand>
        <name>ITP</name>
        <dbReference type="ChEBI" id="CHEBI:61402"/>
    </ligand>
</feature>
<organism evidence="15">
    <name type="scientific">Chromera velia CCMP2878</name>
    <dbReference type="NCBI Taxonomy" id="1169474"/>
    <lineage>
        <taxon>Eukaryota</taxon>
        <taxon>Sar</taxon>
        <taxon>Alveolata</taxon>
        <taxon>Colpodellida</taxon>
        <taxon>Chromeraceae</taxon>
        <taxon>Chromera</taxon>
    </lineage>
</organism>
<evidence type="ECO:0000256" key="10">
    <source>
        <dbReference type="ARBA" id="ARBA00093218"/>
    </source>
</evidence>
<evidence type="ECO:0000256" key="13">
    <source>
        <dbReference type="HAMAP-Rule" id="MF_03148"/>
    </source>
</evidence>
<dbReference type="EC" id="3.6.1.66" evidence="13"/>
<feature type="binding site" evidence="13">
    <location>
        <position position="171"/>
    </location>
    <ligand>
        <name>ITP</name>
        <dbReference type="ChEBI" id="CHEBI:61402"/>
    </ligand>
</feature>
<dbReference type="PANTHER" id="PTHR11067:SF9">
    <property type="entry name" value="INOSINE TRIPHOSPHATE PYROPHOSPHATASE"/>
    <property type="match status" value="1"/>
</dbReference>
<evidence type="ECO:0000256" key="2">
    <source>
        <dbReference type="ARBA" id="ARBA00008023"/>
    </source>
</evidence>
<dbReference type="SUPFAM" id="SSF52972">
    <property type="entry name" value="ITPase-like"/>
    <property type="match status" value="1"/>
</dbReference>
<keyword evidence="13" id="KW-0464">Manganese</keyword>
<evidence type="ECO:0000256" key="14">
    <source>
        <dbReference type="RuleBase" id="RU003781"/>
    </source>
</evidence>
<comment type="subcellular location">
    <subcellularLocation>
        <location evidence="1 13">Cytoplasm</location>
    </subcellularLocation>
</comment>
<dbReference type="VEuPathDB" id="CryptoDB:Cvel_12942"/>
<sequence length="217" mass="24515">MRSPEEKGKVILHFCTGNKNKLAEVQQILGDKVDLRSAKIDLPELQGEPEEISRKKCLEAWAQLHVPVIVDDTQLCFTAYKGLPGPYIKWFLEKMGHEGLNKMLAAFEDKTAYAQCVFAYFDGEDTEPVVFTGRVDGQIVPARGPKDFGWDPIFEVASTKQTFAEMDNVEKNKISHRGRALEKLHGWVLENAERIARAGRVKRSRTEGADPKQKQQS</sequence>
<feature type="binding site" evidence="13">
    <location>
        <position position="72"/>
    </location>
    <ligand>
        <name>Mg(2+)</name>
        <dbReference type="ChEBI" id="CHEBI:18420"/>
    </ligand>
</feature>
<dbReference type="InterPro" id="IPR027502">
    <property type="entry name" value="ITPase"/>
</dbReference>
<keyword evidence="6 13" id="KW-0378">Hydrolase</keyword>
<evidence type="ECO:0000256" key="11">
    <source>
        <dbReference type="ARBA" id="ARBA00093255"/>
    </source>
</evidence>
<reference evidence="15" key="1">
    <citation type="submission" date="2014-11" db="EMBL/GenBank/DDBJ databases">
        <authorList>
            <person name="Otto D Thomas"/>
            <person name="Naeem Raeece"/>
        </authorList>
    </citation>
    <scope>NUCLEOTIDE SEQUENCE</scope>
</reference>
<dbReference type="GO" id="GO:0000166">
    <property type="term" value="F:nucleotide binding"/>
    <property type="evidence" value="ECO:0007669"/>
    <property type="project" value="UniProtKB-KW"/>
</dbReference>
<comment type="subunit">
    <text evidence="13">Homodimer.</text>
</comment>
<name>A0A0G4IC67_9ALVE</name>
<dbReference type="GO" id="GO:0036220">
    <property type="term" value="F:ITP diphosphatase activity"/>
    <property type="evidence" value="ECO:0007669"/>
    <property type="project" value="UniProtKB-UniRule"/>
</dbReference>
<feature type="binding site" evidence="13">
    <location>
        <position position="44"/>
    </location>
    <ligand>
        <name>Mg(2+)</name>
        <dbReference type="ChEBI" id="CHEBI:18420"/>
    </ligand>
</feature>
<evidence type="ECO:0000256" key="3">
    <source>
        <dbReference type="ARBA" id="ARBA00022490"/>
    </source>
</evidence>
<comment type="similarity">
    <text evidence="2 13 14">Belongs to the HAM1 NTPase family.</text>
</comment>
<dbReference type="GO" id="GO:0009117">
    <property type="term" value="P:nucleotide metabolic process"/>
    <property type="evidence" value="ECO:0007669"/>
    <property type="project" value="UniProtKB-KW"/>
</dbReference>
<dbReference type="EMBL" id="CDMZ01005805">
    <property type="protein sequence ID" value="CEM54649.1"/>
    <property type="molecule type" value="Genomic_DNA"/>
</dbReference>
<dbReference type="InterPro" id="IPR002637">
    <property type="entry name" value="RdgB/HAM1"/>
</dbReference>
<dbReference type="PhylomeDB" id="A0A0G4IC67"/>
<evidence type="ECO:0000256" key="4">
    <source>
        <dbReference type="ARBA" id="ARBA00022723"/>
    </source>
</evidence>
<keyword evidence="7 13" id="KW-0460">Magnesium</keyword>
<comment type="function">
    <text evidence="9">Pyrophosphatase that hydrolyzes the non-canonical purine nucleotides inosine triphosphate (ITP), deoxyinosine triphosphate (dITP) as well as 2'-deoxy-N-6-hydroxylaminopurine triphosphate (dHAPTP) and xanthosine 5'-triphosphate (XTP) to their respective monophosphate derivatives. The enzyme does not distinguish between the deoxy- and ribose forms. Probably excludes non-canonical purines from RNA and DNA precursor pools, thus preventing their incorporation into RNA and DNA and avoiding chromosomal lesions.</text>
</comment>
<dbReference type="HAMAP" id="MF_03148">
    <property type="entry name" value="HAM1_NTPase"/>
    <property type="match status" value="1"/>
</dbReference>
<dbReference type="PANTHER" id="PTHR11067">
    <property type="entry name" value="INOSINE TRIPHOSPHATE PYROPHOSPHATASE/HAM1 PROTEIN"/>
    <property type="match status" value="1"/>
</dbReference>
<evidence type="ECO:0000256" key="7">
    <source>
        <dbReference type="ARBA" id="ARBA00022842"/>
    </source>
</evidence>
<evidence type="ECO:0000256" key="5">
    <source>
        <dbReference type="ARBA" id="ARBA00022741"/>
    </source>
</evidence>
<proteinExistence type="inferred from homology"/>
<evidence type="ECO:0000256" key="8">
    <source>
        <dbReference type="ARBA" id="ARBA00023080"/>
    </source>
</evidence>
<comment type="catalytic activity">
    <reaction evidence="11">
        <text>dITP + H2O = dIMP + diphosphate + H(+)</text>
        <dbReference type="Rhea" id="RHEA:28342"/>
        <dbReference type="ChEBI" id="CHEBI:15377"/>
        <dbReference type="ChEBI" id="CHEBI:15378"/>
        <dbReference type="ChEBI" id="CHEBI:33019"/>
        <dbReference type="ChEBI" id="CHEBI:61194"/>
        <dbReference type="ChEBI" id="CHEBI:61382"/>
        <dbReference type="EC" id="3.6.1.66"/>
    </reaction>
    <physiologicalReaction direction="left-to-right" evidence="11">
        <dbReference type="Rhea" id="RHEA:28343"/>
    </physiologicalReaction>
</comment>
<dbReference type="GO" id="GO:0036222">
    <property type="term" value="F:XTP diphosphatase activity"/>
    <property type="evidence" value="ECO:0007669"/>
    <property type="project" value="UniProtKB-UniRule"/>
</dbReference>
<keyword evidence="3 13" id="KW-0963">Cytoplasm</keyword>
<dbReference type="InterPro" id="IPR029001">
    <property type="entry name" value="ITPase-like_fam"/>
</dbReference>
<evidence type="ECO:0000256" key="9">
    <source>
        <dbReference type="ARBA" id="ARBA00054940"/>
    </source>
</evidence>
<keyword evidence="4 13" id="KW-0479">Metal-binding</keyword>
<keyword evidence="5 13" id="KW-0547">Nucleotide-binding</keyword>
<dbReference type="GO" id="GO:0005737">
    <property type="term" value="C:cytoplasm"/>
    <property type="evidence" value="ECO:0007669"/>
    <property type="project" value="UniProtKB-SubCell"/>
</dbReference>
<dbReference type="GO" id="GO:0035870">
    <property type="term" value="F:dITP diphosphatase activity"/>
    <property type="evidence" value="ECO:0007669"/>
    <property type="project" value="UniProtKB-UniRule"/>
</dbReference>
<dbReference type="GO" id="GO:0046872">
    <property type="term" value="F:metal ion binding"/>
    <property type="evidence" value="ECO:0007669"/>
    <property type="project" value="UniProtKB-KW"/>
</dbReference>
<feature type="binding site" evidence="13">
    <location>
        <position position="56"/>
    </location>
    <ligand>
        <name>ITP</name>
        <dbReference type="ChEBI" id="CHEBI:61402"/>
    </ligand>
</feature>
<evidence type="ECO:0000313" key="15">
    <source>
        <dbReference type="EMBL" id="CEM54649.1"/>
    </source>
</evidence>
<dbReference type="GO" id="GO:0009204">
    <property type="term" value="P:deoxyribonucleoside triphosphate catabolic process"/>
    <property type="evidence" value="ECO:0007669"/>
    <property type="project" value="UniProtKB-UniRule"/>
</dbReference>